<name>A0A0A9GMU9_ARUDO</name>
<dbReference type="AlphaFoldDB" id="A0A0A9GMU9"/>
<reference evidence="1" key="2">
    <citation type="journal article" date="2015" name="Data Brief">
        <title>Shoot transcriptome of the giant reed, Arundo donax.</title>
        <authorList>
            <person name="Barrero R.A."/>
            <person name="Guerrero F.D."/>
            <person name="Moolhuijzen P."/>
            <person name="Goolsby J.A."/>
            <person name="Tidwell J."/>
            <person name="Bellgard S.E."/>
            <person name="Bellgard M.I."/>
        </authorList>
    </citation>
    <scope>NUCLEOTIDE SEQUENCE</scope>
    <source>
        <tissue evidence="1">Shoot tissue taken approximately 20 cm above the soil surface</tissue>
    </source>
</reference>
<protein>
    <submittedName>
        <fullName evidence="1">TAF2</fullName>
    </submittedName>
</protein>
<dbReference type="EMBL" id="GBRH01175908">
    <property type="protein sequence ID" value="JAE21988.1"/>
    <property type="molecule type" value="Transcribed_RNA"/>
</dbReference>
<evidence type="ECO:0000313" key="1">
    <source>
        <dbReference type="EMBL" id="JAE21988.1"/>
    </source>
</evidence>
<proteinExistence type="predicted"/>
<reference evidence="1" key="1">
    <citation type="submission" date="2014-09" db="EMBL/GenBank/DDBJ databases">
        <authorList>
            <person name="Magalhaes I.L.F."/>
            <person name="Oliveira U."/>
            <person name="Santos F.R."/>
            <person name="Vidigal T.H.D.A."/>
            <person name="Brescovit A.D."/>
            <person name="Santos A.J."/>
        </authorList>
    </citation>
    <scope>NUCLEOTIDE SEQUENCE</scope>
    <source>
        <tissue evidence="1">Shoot tissue taken approximately 20 cm above the soil surface</tissue>
    </source>
</reference>
<accession>A0A0A9GMU9</accession>
<sequence length="56" mass="6378">MVQRDNLHNSCMRCGKMRLCSQALTKQGINICVKHLCHSCQGELQVDQQPRISTVH</sequence>
<organism evidence="1">
    <name type="scientific">Arundo donax</name>
    <name type="common">Giant reed</name>
    <name type="synonym">Donax arundinaceus</name>
    <dbReference type="NCBI Taxonomy" id="35708"/>
    <lineage>
        <taxon>Eukaryota</taxon>
        <taxon>Viridiplantae</taxon>
        <taxon>Streptophyta</taxon>
        <taxon>Embryophyta</taxon>
        <taxon>Tracheophyta</taxon>
        <taxon>Spermatophyta</taxon>
        <taxon>Magnoliopsida</taxon>
        <taxon>Liliopsida</taxon>
        <taxon>Poales</taxon>
        <taxon>Poaceae</taxon>
        <taxon>PACMAD clade</taxon>
        <taxon>Arundinoideae</taxon>
        <taxon>Arundineae</taxon>
        <taxon>Arundo</taxon>
    </lineage>
</organism>